<dbReference type="EMBL" id="JACHJL010000004">
    <property type="protein sequence ID" value="MBB5934901.1"/>
    <property type="molecule type" value="Genomic_DNA"/>
</dbReference>
<proteinExistence type="predicted"/>
<gene>
    <name evidence="2" type="ORF">FHS42_001951</name>
</gene>
<protein>
    <submittedName>
        <fullName evidence="2">Uncharacterized protein</fullName>
    </submittedName>
</protein>
<sequence>MRILRRRAVGVCPARDAPAGIGRLIGLRASRAGFRTSRAPLGSSVACVGRRRRRAGSAPGRTRPLWGRFPGRFDGRPLGTRRQWHDVSGLRRTCRPTRRGQPGSPSPTCARRPALAGGLLACGPGHAKKAAPCRPLRPRALARG</sequence>
<dbReference type="AlphaFoldDB" id="A0A7W9Q775"/>
<feature type="region of interest" description="Disordered" evidence="1">
    <location>
        <begin position="51"/>
        <end position="80"/>
    </location>
</feature>
<evidence type="ECO:0000313" key="3">
    <source>
        <dbReference type="Proteomes" id="UP000588098"/>
    </source>
</evidence>
<evidence type="ECO:0000313" key="2">
    <source>
        <dbReference type="EMBL" id="MBB5934901.1"/>
    </source>
</evidence>
<comment type="caution">
    <text evidence="2">The sequence shown here is derived from an EMBL/GenBank/DDBJ whole genome shotgun (WGS) entry which is preliminary data.</text>
</comment>
<name>A0A7W9Q775_9ACTN</name>
<accession>A0A7W9Q775</accession>
<organism evidence="2 3">
    <name type="scientific">Streptomyces zagrosensis</name>
    <dbReference type="NCBI Taxonomy" id="1042984"/>
    <lineage>
        <taxon>Bacteria</taxon>
        <taxon>Bacillati</taxon>
        <taxon>Actinomycetota</taxon>
        <taxon>Actinomycetes</taxon>
        <taxon>Kitasatosporales</taxon>
        <taxon>Streptomycetaceae</taxon>
        <taxon>Streptomyces</taxon>
    </lineage>
</organism>
<evidence type="ECO:0000256" key="1">
    <source>
        <dbReference type="SAM" id="MobiDB-lite"/>
    </source>
</evidence>
<reference evidence="2 3" key="1">
    <citation type="submission" date="2020-08" db="EMBL/GenBank/DDBJ databases">
        <title>Genomic Encyclopedia of Type Strains, Phase III (KMG-III): the genomes of soil and plant-associated and newly described type strains.</title>
        <authorList>
            <person name="Whitman W."/>
        </authorList>
    </citation>
    <scope>NUCLEOTIDE SEQUENCE [LARGE SCALE GENOMIC DNA]</scope>
    <source>
        <strain evidence="2 3">CECT 8305</strain>
    </source>
</reference>
<keyword evidence="3" id="KW-1185">Reference proteome</keyword>
<dbReference type="Proteomes" id="UP000588098">
    <property type="component" value="Unassembled WGS sequence"/>
</dbReference>